<evidence type="ECO:0000256" key="1">
    <source>
        <dbReference type="ARBA" id="ARBA00004141"/>
    </source>
</evidence>
<reference evidence="7 8" key="1">
    <citation type="journal article" date="2011" name="Stand. Genomic Sci.">
        <title>High quality draft genome sequence of Segniliparus rugosus CDC 945(T)= (ATCC BAA-974(T)).</title>
        <authorList>
            <person name="Earl A.M."/>
            <person name="Desjardins C.A."/>
            <person name="Fitzgerald M.G."/>
            <person name="Arachchi H.M."/>
            <person name="Zeng Q."/>
            <person name="Mehta T."/>
            <person name="Griggs A."/>
            <person name="Birren B.W."/>
            <person name="Toney N.C."/>
            <person name="Carr J."/>
            <person name="Posey J."/>
            <person name="Butler W.R."/>
        </authorList>
    </citation>
    <scope>NUCLEOTIDE SEQUENCE [LARGE SCALE GENOMIC DNA]</scope>
    <source>
        <strain evidence="8">ATCC BAA-974 / DSM 45345 / CCUG 50838 / CIP 108380 / JCM 13579 / CDC 945</strain>
    </source>
</reference>
<evidence type="ECO:0000256" key="3">
    <source>
        <dbReference type="ARBA" id="ARBA00022692"/>
    </source>
</evidence>
<keyword evidence="5 6" id="KW-0472">Membrane</keyword>
<dbReference type="eggNOG" id="COG2223">
    <property type="taxonomic scope" value="Bacteria"/>
</dbReference>
<dbReference type="SUPFAM" id="SSF103473">
    <property type="entry name" value="MFS general substrate transporter"/>
    <property type="match status" value="1"/>
</dbReference>
<dbReference type="AlphaFoldDB" id="E5XUL3"/>
<name>E5XUL3_SEGRC</name>
<comment type="subcellular location">
    <subcellularLocation>
        <location evidence="1">Membrane</location>
        <topology evidence="1">Multi-pass membrane protein</topology>
    </subcellularLocation>
</comment>
<feature type="transmembrane region" description="Helical" evidence="6">
    <location>
        <begin position="200"/>
        <end position="221"/>
    </location>
</feature>
<comment type="similarity">
    <text evidence="2">Belongs to the major facilitator superfamily. Nitrate/nitrite porter (TC 2.A.1.8) family.</text>
</comment>
<keyword evidence="4 6" id="KW-1133">Transmembrane helix</keyword>
<keyword evidence="3 6" id="KW-0812">Transmembrane</keyword>
<dbReference type="RefSeq" id="WP_007471992.1">
    <property type="nucleotide sequence ID" value="NZ_KI391953.1"/>
</dbReference>
<feature type="transmembrane region" description="Helical" evidence="6">
    <location>
        <begin position="43"/>
        <end position="67"/>
    </location>
</feature>
<dbReference type="CDD" id="cd17341">
    <property type="entry name" value="MFS_NRT2_like"/>
    <property type="match status" value="1"/>
</dbReference>
<evidence type="ECO:0000256" key="2">
    <source>
        <dbReference type="ARBA" id="ARBA00008432"/>
    </source>
</evidence>
<dbReference type="EMBL" id="ACZI02000001">
    <property type="protein sequence ID" value="EFV11992.1"/>
    <property type="molecule type" value="Genomic_DNA"/>
</dbReference>
<feature type="transmembrane region" description="Helical" evidence="6">
    <location>
        <begin position="346"/>
        <end position="366"/>
    </location>
</feature>
<evidence type="ECO:0000313" key="8">
    <source>
        <dbReference type="Proteomes" id="UP000004816"/>
    </source>
</evidence>
<dbReference type="OrthoDB" id="9771451at2"/>
<dbReference type="InterPro" id="IPR011701">
    <property type="entry name" value="MFS"/>
</dbReference>
<dbReference type="GO" id="GO:0016020">
    <property type="term" value="C:membrane"/>
    <property type="evidence" value="ECO:0007669"/>
    <property type="project" value="UniProtKB-SubCell"/>
</dbReference>
<accession>E5XUL3</accession>
<dbReference type="Pfam" id="PF07690">
    <property type="entry name" value="MFS_1"/>
    <property type="match status" value="1"/>
</dbReference>
<dbReference type="PANTHER" id="PTHR23515">
    <property type="entry name" value="HIGH-AFFINITY NITRATE TRANSPORTER 2.3"/>
    <property type="match status" value="1"/>
</dbReference>
<protein>
    <recommendedName>
        <fullName evidence="9">MFS transporter</fullName>
    </recommendedName>
</protein>
<evidence type="ECO:0008006" key="9">
    <source>
        <dbReference type="Google" id="ProtNLM"/>
    </source>
</evidence>
<dbReference type="STRING" id="679197.HMPREF9336_03185"/>
<evidence type="ECO:0000256" key="5">
    <source>
        <dbReference type="ARBA" id="ARBA00023136"/>
    </source>
</evidence>
<proteinExistence type="inferred from homology"/>
<sequence>MTTVALEAGSAQSASRVEVLRDWDPEDSALWEAAGKQIAARNLLWSVVAEHIGFSIWSIWSVMVLFMGPEFHINPAQKFMLVAVPTLVGSVLRVPYTLAPARFGGRNWTVVSALLLFIPALAALWAMTAKPSFGVILLVAGLAGLGGGNFASSMANINAFYPRRLKGWALGLNAGGGNIGVAAIQLVGLLVISVWGNKQASIVCAVYLVLIAGAVAGCAIWMDNLPRQRASFRDLTASMRHLDAWLISLLYIGTFGSFIGYSFAFGQVLNLKFTGSGETAAHAALHAAELTFLGPLLGSLSRPVGGLLADRIGGGKITVGVFVAMLGAAGLVIAQSSMGAQGSWTLFFAGFILLFVLSGVGNGSVYKLIPVVFARKAAEADGLSADEQTEWSRAMSSSLMGIAGAIGALGGFGINLLLRASYGSAAHSATMAFEVFASVYLVFAALTYMRYVRSGL</sequence>
<dbReference type="InterPro" id="IPR036259">
    <property type="entry name" value="MFS_trans_sf"/>
</dbReference>
<keyword evidence="8" id="KW-1185">Reference proteome</keyword>
<dbReference type="InterPro" id="IPR044772">
    <property type="entry name" value="NO3_transporter"/>
</dbReference>
<feature type="transmembrane region" description="Helical" evidence="6">
    <location>
        <begin position="172"/>
        <end position="194"/>
    </location>
</feature>
<dbReference type="GO" id="GO:0015112">
    <property type="term" value="F:nitrate transmembrane transporter activity"/>
    <property type="evidence" value="ECO:0007669"/>
    <property type="project" value="InterPro"/>
</dbReference>
<feature type="transmembrane region" description="Helical" evidence="6">
    <location>
        <begin position="133"/>
        <end position="151"/>
    </location>
</feature>
<organism evidence="7 8">
    <name type="scientific">Segniliparus rugosus (strain ATCC BAA-974 / DSM 45345 / CCUG 50838 / CIP 108380 / JCM 13579 / CDC 945)</name>
    <dbReference type="NCBI Taxonomy" id="679197"/>
    <lineage>
        <taxon>Bacteria</taxon>
        <taxon>Bacillati</taxon>
        <taxon>Actinomycetota</taxon>
        <taxon>Actinomycetes</taxon>
        <taxon>Mycobacteriales</taxon>
        <taxon>Segniliparaceae</taxon>
        <taxon>Segniliparus</taxon>
    </lineage>
</organism>
<feature type="transmembrane region" description="Helical" evidence="6">
    <location>
        <begin position="430"/>
        <end position="451"/>
    </location>
</feature>
<dbReference type="HOGENOM" id="CLU_033198_0_1_11"/>
<evidence type="ECO:0000256" key="6">
    <source>
        <dbReference type="SAM" id="Phobius"/>
    </source>
</evidence>
<feature type="transmembrane region" description="Helical" evidence="6">
    <location>
        <begin position="108"/>
        <end position="127"/>
    </location>
</feature>
<gene>
    <name evidence="7" type="ORF">HMPREF9336_03185</name>
</gene>
<evidence type="ECO:0000313" key="7">
    <source>
        <dbReference type="EMBL" id="EFV11992.1"/>
    </source>
</evidence>
<feature type="transmembrane region" description="Helical" evidence="6">
    <location>
        <begin position="79"/>
        <end position="96"/>
    </location>
</feature>
<feature type="transmembrane region" description="Helical" evidence="6">
    <location>
        <begin position="399"/>
        <end position="418"/>
    </location>
</feature>
<feature type="transmembrane region" description="Helical" evidence="6">
    <location>
        <begin position="317"/>
        <end position="334"/>
    </location>
</feature>
<feature type="transmembrane region" description="Helical" evidence="6">
    <location>
        <begin position="242"/>
        <end position="264"/>
    </location>
</feature>
<evidence type="ECO:0000256" key="4">
    <source>
        <dbReference type="ARBA" id="ARBA00022989"/>
    </source>
</evidence>
<dbReference type="Proteomes" id="UP000004816">
    <property type="component" value="Unassembled WGS sequence"/>
</dbReference>
<comment type="caution">
    <text evidence="7">The sequence shown here is derived from an EMBL/GenBank/DDBJ whole genome shotgun (WGS) entry which is preliminary data.</text>
</comment>
<dbReference type="Gene3D" id="1.20.1250.20">
    <property type="entry name" value="MFS general substrate transporter like domains"/>
    <property type="match status" value="1"/>
</dbReference>